<feature type="region of interest" description="Disordered" evidence="1">
    <location>
        <begin position="1"/>
        <end position="96"/>
    </location>
</feature>
<reference evidence="3 4" key="1">
    <citation type="submission" date="2019-08" db="EMBL/GenBank/DDBJ databases">
        <title>Genone of Arthrobacter echini P9.</title>
        <authorList>
            <person name="Bowman J.P."/>
        </authorList>
    </citation>
    <scope>NUCLEOTIDE SEQUENCE [LARGE SCALE GENOMIC DNA]</scope>
    <source>
        <strain evidence="3 4">P9</strain>
    </source>
</reference>
<evidence type="ECO:0000313" key="3">
    <source>
        <dbReference type="EMBL" id="TYC98974.1"/>
    </source>
</evidence>
<proteinExistence type="predicted"/>
<keyword evidence="4" id="KW-1185">Reference proteome</keyword>
<feature type="transmembrane region" description="Helical" evidence="2">
    <location>
        <begin position="307"/>
        <end position="327"/>
    </location>
</feature>
<evidence type="ECO:0000313" key="4">
    <source>
        <dbReference type="Proteomes" id="UP000323410"/>
    </source>
</evidence>
<feature type="compositionally biased region" description="Low complexity" evidence="1">
    <location>
        <begin position="23"/>
        <end position="52"/>
    </location>
</feature>
<feature type="transmembrane region" description="Helical" evidence="2">
    <location>
        <begin position="214"/>
        <end position="236"/>
    </location>
</feature>
<keyword evidence="2" id="KW-0472">Membrane</keyword>
<dbReference type="Proteomes" id="UP000323410">
    <property type="component" value="Unassembled WGS sequence"/>
</dbReference>
<dbReference type="InterPro" id="IPR010178">
    <property type="entry name" value="Lit"/>
</dbReference>
<dbReference type="AlphaFoldDB" id="A0A5D0XR75"/>
<dbReference type="RefSeq" id="WP_148600756.1">
    <property type="nucleotide sequence ID" value="NZ_VSLD01000003.1"/>
</dbReference>
<evidence type="ECO:0000256" key="1">
    <source>
        <dbReference type="SAM" id="MobiDB-lite"/>
    </source>
</evidence>
<dbReference type="OrthoDB" id="4804608at2"/>
<feature type="transmembrane region" description="Helical" evidence="2">
    <location>
        <begin position="123"/>
        <end position="149"/>
    </location>
</feature>
<sequence length="354" mass="37639">MADTDRTRSNDAGVPAAGDPRVDGIGDAAASDDTAASDGTATSDGTAASDDTAAFDRTGFEDTGSADAAALNGTPGSEDTAGWTAAGDGPVTGRKADRDAVRRAAVRDHAVAAKPAFPRFLQVVVALFFPVIVVAAAVRIVATSSFLWFEYHRPGFPADRFGFSLEERMTYGSYALDYVLNFAPPQYLGGLVSSDGKDLFLDSEVGHMADVKGVLGVGFLLGLVLAVLAVLACVHLARHYRGGVRRALFAGAVLTLVGGAVLAVLAVLAWEAFFTQVHAVFFPDGTWTFRVDDTLIRLFPEQFWSDSALTVGILVLGATILTLIVSWPTKVRRERSILAQEEEYTRFREALENS</sequence>
<dbReference type="EMBL" id="VSLD01000003">
    <property type="protein sequence ID" value="TYC98974.1"/>
    <property type="molecule type" value="Genomic_DNA"/>
</dbReference>
<keyword evidence="2" id="KW-1133">Transmembrane helix</keyword>
<dbReference type="Pfam" id="PF07314">
    <property type="entry name" value="Lit"/>
    <property type="match status" value="1"/>
</dbReference>
<organism evidence="3 4">
    <name type="scientific">Arthrobacter echini</name>
    <dbReference type="NCBI Taxonomy" id="1529066"/>
    <lineage>
        <taxon>Bacteria</taxon>
        <taxon>Bacillati</taxon>
        <taxon>Actinomycetota</taxon>
        <taxon>Actinomycetes</taxon>
        <taxon>Micrococcales</taxon>
        <taxon>Micrococcaceae</taxon>
        <taxon>Arthrobacter</taxon>
    </lineage>
</organism>
<name>A0A5D0XR75_9MICC</name>
<keyword evidence="2" id="KW-0812">Transmembrane</keyword>
<protein>
    <submittedName>
        <fullName evidence="3">DUF1461 domain-containing protein</fullName>
    </submittedName>
</protein>
<accession>A0A5D0XR75</accession>
<evidence type="ECO:0000256" key="2">
    <source>
        <dbReference type="SAM" id="Phobius"/>
    </source>
</evidence>
<gene>
    <name evidence="3" type="ORF">FQ377_08185</name>
</gene>
<feature type="transmembrane region" description="Helical" evidence="2">
    <location>
        <begin position="248"/>
        <end position="270"/>
    </location>
</feature>
<comment type="caution">
    <text evidence="3">The sequence shown here is derived from an EMBL/GenBank/DDBJ whole genome shotgun (WGS) entry which is preliminary data.</text>
</comment>